<dbReference type="InterPro" id="IPR000504">
    <property type="entry name" value="RRM_dom"/>
</dbReference>
<feature type="domain" description="RRM" evidence="3">
    <location>
        <begin position="470"/>
        <end position="541"/>
    </location>
</feature>
<protein>
    <recommendedName>
        <fullName evidence="3">RRM domain-containing protein</fullName>
    </recommendedName>
</protein>
<sequence>MTGQQSPNIVATTNLSPISPAPIPLHNSSPALVPKLQDHAATTDVATPTLDHHPAISYPPPAASQIWAPAAMGQPQDSAAISDTIVVGGDYSDDSDDSLDAYGEDDDGQAQKNESDSGIDDYARTFDSPTDQPLSEIGEAQAQPDVSSKASESMNNSSAPDTTMKSQSPVAPTSAISSAPSLTPTHGSAQGPSSAAPSEHAVSESLSESLPASPIASPSDGGAAAAPALSVASHQDLAPTPSHAPAPTAVASASASASVSENEDDGAVDIQKLVDDITARAAVSPSSTLPPAPAPAPAPAQTQAPAPAQAAAPQATPASAPQPAPAVLTAPHSASLPPKPSVSQHLGHLPAIPPAPAFQSRTHNNVAPLTTLMPITNPATPRISYLSTGAPGTTREAISSLPPPPPPASYNASQSQPNVLSPNFHHMRVSEGASTNNFSSPSTLEAWELFQADERRYTAEAKWERFPINSRIFIGNLSSDKVSKREVFDIFHRYGRLAQISLKSAFGFVQYHTAEEAAAAMQNVQGTDLGGRRIHLELTRDKKKPEQRERSPERRNQRGGRGTDRYDGRDQGRRRDDYRPPPPVRSPSPLRRGDPRGSRDGFYPRDREQGSAMDRRRSRSPPRFGRFEGGDPYRRRSPSPHRRTPSNGDGPNYSRRSGSNVPDVQFLLLQEISKDFVSWIQRAFHDRGLKTDVMHLNPRFREHLVQQQVLEGVHAIIDLDLNAQMHNKISIQVFSRPAGGNVSFNLYQGLEPATAAELVLREKNQTAAQLAQAQARPVYPPNNYNNNPYHTAEAPAGYPYQYAQAPAPPAQVQQQMAPAPDLASIVGNLDNPALQAFLASLQSNAGASAIHQSAAHGLTPVSMPPTTGPSAPQIDLNALLNNLRSAAAVPAAAGPVAGYPGLANYGSAAAAYLPVGGNTMSPTAGMPNGAAVGMMGGYGGDTAQHVQTIIDQLKRAAQ</sequence>
<feature type="compositionally biased region" description="Acidic residues" evidence="2">
    <location>
        <begin position="91"/>
        <end position="108"/>
    </location>
</feature>
<gene>
    <name evidence="4" type="ORF">B0T17DRAFT_617389</name>
</gene>
<feature type="compositionally biased region" description="Basic and acidic residues" evidence="2">
    <location>
        <begin position="625"/>
        <end position="634"/>
    </location>
</feature>
<feature type="compositionally biased region" description="Low complexity" evidence="2">
    <location>
        <begin position="187"/>
        <end position="260"/>
    </location>
</feature>
<feature type="region of interest" description="Disordered" evidence="2">
    <location>
        <begin position="67"/>
        <end position="361"/>
    </location>
</feature>
<dbReference type="InterPro" id="IPR035979">
    <property type="entry name" value="RBD_domain_sf"/>
</dbReference>
<comment type="caution">
    <text evidence="4">The sequence shown here is derived from an EMBL/GenBank/DDBJ whole genome shotgun (WGS) entry which is preliminary data.</text>
</comment>
<dbReference type="Gene3D" id="3.30.70.330">
    <property type="match status" value="1"/>
</dbReference>
<dbReference type="PROSITE" id="PS50102">
    <property type="entry name" value="RRM"/>
    <property type="match status" value="1"/>
</dbReference>
<evidence type="ECO:0000313" key="5">
    <source>
        <dbReference type="Proteomes" id="UP001174934"/>
    </source>
</evidence>
<keyword evidence="5" id="KW-1185">Reference proteome</keyword>
<feature type="region of interest" description="Disordered" evidence="2">
    <location>
        <begin position="385"/>
        <end position="415"/>
    </location>
</feature>
<feature type="compositionally biased region" description="Low complexity" evidence="2">
    <location>
        <begin position="147"/>
        <end position="159"/>
    </location>
</feature>
<feature type="compositionally biased region" description="Pro residues" evidence="2">
    <location>
        <begin position="288"/>
        <end position="298"/>
    </location>
</feature>
<dbReference type="SUPFAM" id="SSF54928">
    <property type="entry name" value="RNA-binding domain, RBD"/>
    <property type="match status" value="1"/>
</dbReference>
<name>A0AA39X121_9PEZI</name>
<organism evidence="4 5">
    <name type="scientific">Bombardia bombarda</name>
    <dbReference type="NCBI Taxonomy" id="252184"/>
    <lineage>
        <taxon>Eukaryota</taxon>
        <taxon>Fungi</taxon>
        <taxon>Dikarya</taxon>
        <taxon>Ascomycota</taxon>
        <taxon>Pezizomycotina</taxon>
        <taxon>Sordariomycetes</taxon>
        <taxon>Sordariomycetidae</taxon>
        <taxon>Sordariales</taxon>
        <taxon>Lasiosphaeriaceae</taxon>
        <taxon>Bombardia</taxon>
    </lineage>
</organism>
<feature type="compositionally biased region" description="Polar residues" evidence="2">
    <location>
        <begin position="1"/>
        <end position="17"/>
    </location>
</feature>
<dbReference type="PANTHER" id="PTHR23295:SF6">
    <property type="entry name" value="NEOSIN, ISOFORM A"/>
    <property type="match status" value="1"/>
</dbReference>
<dbReference type="EMBL" id="JAULSR010000003">
    <property type="protein sequence ID" value="KAK0625276.1"/>
    <property type="molecule type" value="Genomic_DNA"/>
</dbReference>
<dbReference type="InterPro" id="IPR012677">
    <property type="entry name" value="Nucleotide-bd_a/b_plait_sf"/>
</dbReference>
<feature type="compositionally biased region" description="Polar residues" evidence="2">
    <location>
        <begin position="160"/>
        <end position="186"/>
    </location>
</feature>
<feature type="compositionally biased region" description="Basic and acidic residues" evidence="2">
    <location>
        <begin position="591"/>
        <end position="615"/>
    </location>
</feature>
<reference evidence="4" key="1">
    <citation type="submission" date="2023-06" db="EMBL/GenBank/DDBJ databases">
        <title>Genome-scale phylogeny and comparative genomics of the fungal order Sordariales.</title>
        <authorList>
            <consortium name="Lawrence Berkeley National Laboratory"/>
            <person name="Hensen N."/>
            <person name="Bonometti L."/>
            <person name="Westerberg I."/>
            <person name="Brannstrom I.O."/>
            <person name="Guillou S."/>
            <person name="Cros-Aarteil S."/>
            <person name="Calhoun S."/>
            <person name="Haridas S."/>
            <person name="Kuo A."/>
            <person name="Mondo S."/>
            <person name="Pangilinan J."/>
            <person name="Riley R."/>
            <person name="LaButti K."/>
            <person name="Andreopoulos B."/>
            <person name="Lipzen A."/>
            <person name="Chen C."/>
            <person name="Yanf M."/>
            <person name="Daum C."/>
            <person name="Ng V."/>
            <person name="Clum A."/>
            <person name="Steindorff A."/>
            <person name="Ohm R."/>
            <person name="Martin F."/>
            <person name="Silar P."/>
            <person name="Natvig D."/>
            <person name="Lalanne C."/>
            <person name="Gautier V."/>
            <person name="Ament-velasquez S.L."/>
            <person name="Kruys A."/>
            <person name="Hutchinson M.I."/>
            <person name="Powell A.J."/>
            <person name="Barry K."/>
            <person name="Miller A.N."/>
            <person name="Grigoriev I.V."/>
            <person name="Debuchy R."/>
            <person name="Gladieux P."/>
            <person name="Thoren M.H."/>
            <person name="Johannesson H."/>
        </authorList>
    </citation>
    <scope>NUCLEOTIDE SEQUENCE</scope>
    <source>
        <strain evidence="4">SMH3391-2</strain>
    </source>
</reference>
<evidence type="ECO:0000313" key="4">
    <source>
        <dbReference type="EMBL" id="KAK0625276.1"/>
    </source>
</evidence>
<evidence type="ECO:0000259" key="3">
    <source>
        <dbReference type="PROSITE" id="PS50102"/>
    </source>
</evidence>
<dbReference type="PANTHER" id="PTHR23295">
    <property type="entry name" value="NUCLEAR RECEPTOR COACTIVATOR 5-RELATED"/>
    <property type="match status" value="1"/>
</dbReference>
<dbReference type="Proteomes" id="UP001174934">
    <property type="component" value="Unassembled WGS sequence"/>
</dbReference>
<dbReference type="GO" id="GO:0003723">
    <property type="term" value="F:RNA binding"/>
    <property type="evidence" value="ECO:0007669"/>
    <property type="project" value="UniProtKB-UniRule"/>
</dbReference>
<proteinExistence type="predicted"/>
<evidence type="ECO:0000256" key="1">
    <source>
        <dbReference type="PROSITE-ProRule" id="PRU00176"/>
    </source>
</evidence>
<evidence type="ECO:0000256" key="2">
    <source>
        <dbReference type="SAM" id="MobiDB-lite"/>
    </source>
</evidence>
<feature type="region of interest" description="Disordered" evidence="2">
    <location>
        <begin position="537"/>
        <end position="658"/>
    </location>
</feature>
<dbReference type="SMART" id="SM00360">
    <property type="entry name" value="RRM"/>
    <property type="match status" value="1"/>
</dbReference>
<dbReference type="AlphaFoldDB" id="A0AA39X121"/>
<feature type="compositionally biased region" description="Low complexity" evidence="2">
    <location>
        <begin position="299"/>
        <end position="321"/>
    </location>
</feature>
<feature type="region of interest" description="Disordered" evidence="2">
    <location>
        <begin position="1"/>
        <end position="23"/>
    </location>
</feature>
<accession>A0AA39X121</accession>
<feature type="compositionally biased region" description="Basic residues" evidence="2">
    <location>
        <begin position="635"/>
        <end position="644"/>
    </location>
</feature>
<feature type="compositionally biased region" description="Basic and acidic residues" evidence="2">
    <location>
        <begin position="537"/>
        <end position="579"/>
    </location>
</feature>
<keyword evidence="1" id="KW-0694">RNA-binding</keyword>
<dbReference type="InterPro" id="IPR052600">
    <property type="entry name" value="Nuc_rcpt_coact/corep"/>
</dbReference>
<dbReference type="Pfam" id="PF00076">
    <property type="entry name" value="RRM_1"/>
    <property type="match status" value="1"/>
</dbReference>